<comment type="caution">
    <text evidence="1">The sequence shown here is derived from an EMBL/GenBank/DDBJ whole genome shotgun (WGS) entry which is preliminary data.</text>
</comment>
<reference evidence="1 2" key="1">
    <citation type="journal article" date="2019" name="Int. J. Syst. Evol. Microbiol.">
        <title>The Global Catalogue of Microorganisms (GCM) 10K type strain sequencing project: providing services to taxonomists for standard genome sequencing and annotation.</title>
        <authorList>
            <consortium name="The Broad Institute Genomics Platform"/>
            <consortium name="The Broad Institute Genome Sequencing Center for Infectious Disease"/>
            <person name="Wu L."/>
            <person name="Ma J."/>
        </authorList>
    </citation>
    <scope>NUCLEOTIDE SEQUENCE [LARGE SCALE GENOMIC DNA]</scope>
    <source>
        <strain evidence="1 2">JCM 13249</strain>
    </source>
</reference>
<evidence type="ECO:0000313" key="1">
    <source>
        <dbReference type="EMBL" id="GAA1775131.1"/>
    </source>
</evidence>
<sequence length="154" mass="16337">MWTSGASKGASYVKAARHHIDLATAASDMDEPLPAWFDFFNSSRLHTFAGYAALTVGDHDAAAEHLTTALNSLGPAGAKQRSVVLANLASTHPDDGDRVATYLHQAIDALNTDWYDAGADRVRTARATLGHSLAGNQLDERLLTLTASPRALPA</sequence>
<dbReference type="Proteomes" id="UP001500655">
    <property type="component" value="Unassembled WGS sequence"/>
</dbReference>
<evidence type="ECO:0000313" key="2">
    <source>
        <dbReference type="Proteomes" id="UP001500655"/>
    </source>
</evidence>
<proteinExistence type="predicted"/>
<gene>
    <name evidence="1" type="ORF">GCM10009681_53400</name>
</gene>
<evidence type="ECO:0008006" key="3">
    <source>
        <dbReference type="Google" id="ProtNLM"/>
    </source>
</evidence>
<dbReference type="EMBL" id="BAAALS010000042">
    <property type="protein sequence ID" value="GAA1775131.1"/>
    <property type="molecule type" value="Genomic_DNA"/>
</dbReference>
<accession>A0ABN2L611</accession>
<protein>
    <recommendedName>
        <fullName evidence="3">Tetratricopeptide repeat protein</fullName>
    </recommendedName>
</protein>
<name>A0ABN2L611_9ACTN</name>
<keyword evidence="2" id="KW-1185">Reference proteome</keyword>
<organism evidence="1 2">
    <name type="scientific">Luedemannella helvata</name>
    <dbReference type="NCBI Taxonomy" id="349315"/>
    <lineage>
        <taxon>Bacteria</taxon>
        <taxon>Bacillati</taxon>
        <taxon>Actinomycetota</taxon>
        <taxon>Actinomycetes</taxon>
        <taxon>Micromonosporales</taxon>
        <taxon>Micromonosporaceae</taxon>
        <taxon>Luedemannella</taxon>
    </lineage>
</organism>